<evidence type="ECO:0000313" key="1">
    <source>
        <dbReference type="EMBL" id="MDD1780420.1"/>
    </source>
</evidence>
<proteinExistence type="predicted"/>
<name>A0ABT5QIW7_9GAMM</name>
<gene>
    <name evidence="1" type="ORF">LRP49_04315</name>
</gene>
<dbReference type="PROSITE" id="PS51257">
    <property type="entry name" value="PROKAR_LIPOPROTEIN"/>
    <property type="match status" value="1"/>
</dbReference>
<organism evidence="1 2">
    <name type="scientific">Enterovibrio qingdaonensis</name>
    <dbReference type="NCBI Taxonomy" id="2899818"/>
    <lineage>
        <taxon>Bacteria</taxon>
        <taxon>Pseudomonadati</taxon>
        <taxon>Pseudomonadota</taxon>
        <taxon>Gammaproteobacteria</taxon>
        <taxon>Vibrionales</taxon>
        <taxon>Vibrionaceae</taxon>
        <taxon>Enterovibrio</taxon>
    </lineage>
</organism>
<dbReference type="EMBL" id="JAJUBB010000002">
    <property type="protein sequence ID" value="MDD1780420.1"/>
    <property type="molecule type" value="Genomic_DNA"/>
</dbReference>
<evidence type="ECO:0008006" key="3">
    <source>
        <dbReference type="Google" id="ProtNLM"/>
    </source>
</evidence>
<accession>A0ABT5QIW7</accession>
<evidence type="ECO:0000313" key="2">
    <source>
        <dbReference type="Proteomes" id="UP001149821"/>
    </source>
</evidence>
<comment type="caution">
    <text evidence="1">The sequence shown here is derived from an EMBL/GenBank/DDBJ whole genome shotgun (WGS) entry which is preliminary data.</text>
</comment>
<protein>
    <recommendedName>
        <fullName evidence="3">Lipoprotein</fullName>
    </recommendedName>
</protein>
<reference evidence="1" key="1">
    <citation type="submission" date="2021-12" db="EMBL/GenBank/DDBJ databases">
        <title>Enterovibrio ZSDZ35 sp. nov. and Enterovibrio ZSDZ42 sp. nov., isolated from coastal seawater in Qingdao.</title>
        <authorList>
            <person name="Zhang P."/>
        </authorList>
    </citation>
    <scope>NUCLEOTIDE SEQUENCE</scope>
    <source>
        <strain evidence="1">ZSDZ35</strain>
    </source>
</reference>
<sequence>MHKLMFLLSLLMLASCEPSYDESVSITGASRDELLSRLDSLGVEYKVDAQKVWYSSKDGELVSDFALDVFEVPSQPDIGFTFNNHKHLNEFRAFIEAEKLKPVFSIEGLSVNWTKENEKVGRGALYKFLLEQQ</sequence>
<dbReference type="RefSeq" id="WP_274140477.1">
    <property type="nucleotide sequence ID" value="NZ_JAJUBB010000002.1"/>
</dbReference>
<dbReference type="Proteomes" id="UP001149821">
    <property type="component" value="Unassembled WGS sequence"/>
</dbReference>
<keyword evidence="2" id="KW-1185">Reference proteome</keyword>